<dbReference type="AlphaFoldDB" id="A0A0D2B8N2"/>
<accession>A0A0D2B8N2</accession>
<feature type="domain" description="Zn(2)-C6 fungal-type" evidence="6">
    <location>
        <begin position="22"/>
        <end position="50"/>
    </location>
</feature>
<sequence length="722" mass="80071">MHKIKDHESQRAKSPKRMSYSGCWTCRKRHVKCDERPVTCNNCQQANLECAGYEVRLIWDVERRRKLQRPSASRRKIISMGSMCDPMTDEEIVQNLSKIDEAATEHLTAVVGPFAVFRPTIEPFLSQYGQGCNSSSQRPVVDGLTETIPAESEDDVEIDAGACGYHDSRSEAGFDAVQESGKLPSIISDGQFCRSTNGLSTGLYNFCDQGDAPEISTLAHKACLGQKLPSALSYELVGSESSSRTSLFENEAVARDDRVECLRTSATAGRRASPPADIGPSVLPKAPRLPVRCGSNSEQEFLPVSMDLYCDDGIMKASCNLSTAVLSKTLSHMLLRHFTEHTVHIMQPVAHARNPFRTIYFPLAIEGSEQSDDAASSASVATFHGLVSTAAIDMQIPQSENEGLKSVVGHHRQSALIALQKALVKQTSNYRKLMTAILTLVSMDIVSGGVEDHWIHLEAAIRLQNSRHHAQLIGRETRILNSISTMLHLFAQTALPQVNAEPWPGALPATDGIRVADLDPSVEFVYGITTSLAKCVLKTYRLRQFINYYKDQEYPPSLLQACETLGDELSAWAITAEQFATIEGPQDSMVKVARAHARAFHYAAIIYYYRSIQRCDRETLTLEQQAAFTAMTEAEDLKVELCKGVSLPAPVTWPAFIASCDAVGQDRERWASWWHGVQKYQMENFSMQYKVVRSIWSQLDSTDGSDDWRDILAAKAIRIIPV</sequence>
<dbReference type="Proteomes" id="UP000053342">
    <property type="component" value="Unassembled WGS sequence"/>
</dbReference>
<keyword evidence="8" id="KW-1185">Reference proteome</keyword>
<proteinExistence type="predicted"/>
<dbReference type="Gene3D" id="4.10.240.10">
    <property type="entry name" value="Zn(2)-C6 fungal-type DNA-binding domain"/>
    <property type="match status" value="1"/>
</dbReference>
<keyword evidence="5" id="KW-0539">Nucleus</keyword>
<name>A0A0D2B8N2_9EURO</name>
<dbReference type="EMBL" id="KN847332">
    <property type="protein sequence ID" value="KIW48541.1"/>
    <property type="molecule type" value="Genomic_DNA"/>
</dbReference>
<dbReference type="SMART" id="SM00066">
    <property type="entry name" value="GAL4"/>
    <property type="match status" value="1"/>
</dbReference>
<dbReference type="GO" id="GO:0000981">
    <property type="term" value="F:DNA-binding transcription factor activity, RNA polymerase II-specific"/>
    <property type="evidence" value="ECO:0007669"/>
    <property type="project" value="InterPro"/>
</dbReference>
<dbReference type="PROSITE" id="PS50048">
    <property type="entry name" value="ZN2_CY6_FUNGAL_2"/>
    <property type="match status" value="1"/>
</dbReference>
<dbReference type="InterPro" id="IPR001138">
    <property type="entry name" value="Zn2Cys6_DnaBD"/>
</dbReference>
<protein>
    <recommendedName>
        <fullName evidence="6">Zn(2)-C6 fungal-type domain-containing protein</fullName>
    </recommendedName>
</protein>
<dbReference type="Pfam" id="PF00172">
    <property type="entry name" value="Zn_clus"/>
    <property type="match status" value="1"/>
</dbReference>
<dbReference type="STRING" id="215243.A0A0D2B8N2"/>
<dbReference type="GO" id="GO:0045944">
    <property type="term" value="P:positive regulation of transcription by RNA polymerase II"/>
    <property type="evidence" value="ECO:0007669"/>
    <property type="project" value="TreeGrafter"/>
</dbReference>
<evidence type="ECO:0000256" key="3">
    <source>
        <dbReference type="ARBA" id="ARBA00023125"/>
    </source>
</evidence>
<feature type="non-terminal residue" evidence="7">
    <location>
        <position position="1"/>
    </location>
</feature>
<evidence type="ECO:0000256" key="4">
    <source>
        <dbReference type="ARBA" id="ARBA00023163"/>
    </source>
</evidence>
<evidence type="ECO:0000256" key="1">
    <source>
        <dbReference type="ARBA" id="ARBA00004123"/>
    </source>
</evidence>
<dbReference type="InterPro" id="IPR021858">
    <property type="entry name" value="Fun_TF"/>
</dbReference>
<dbReference type="GO" id="GO:0005634">
    <property type="term" value="C:nucleus"/>
    <property type="evidence" value="ECO:0007669"/>
    <property type="project" value="UniProtKB-SubCell"/>
</dbReference>
<evidence type="ECO:0000313" key="8">
    <source>
        <dbReference type="Proteomes" id="UP000053342"/>
    </source>
</evidence>
<comment type="subcellular location">
    <subcellularLocation>
        <location evidence="1">Nucleus</location>
    </subcellularLocation>
</comment>
<evidence type="ECO:0000259" key="6">
    <source>
        <dbReference type="PROSITE" id="PS50048"/>
    </source>
</evidence>
<dbReference type="PANTHER" id="PTHR37534:SF38">
    <property type="entry name" value="ZN(2)-C6 FUNGAL-TYPE DOMAIN-CONTAINING PROTEIN"/>
    <property type="match status" value="1"/>
</dbReference>
<dbReference type="GeneID" id="27353191"/>
<dbReference type="Pfam" id="PF11951">
    <property type="entry name" value="Fungal_trans_2"/>
    <property type="match status" value="1"/>
</dbReference>
<organism evidence="7 8">
    <name type="scientific">Exophiala oligosperma</name>
    <dbReference type="NCBI Taxonomy" id="215243"/>
    <lineage>
        <taxon>Eukaryota</taxon>
        <taxon>Fungi</taxon>
        <taxon>Dikarya</taxon>
        <taxon>Ascomycota</taxon>
        <taxon>Pezizomycotina</taxon>
        <taxon>Eurotiomycetes</taxon>
        <taxon>Chaetothyriomycetidae</taxon>
        <taxon>Chaetothyriales</taxon>
        <taxon>Herpotrichiellaceae</taxon>
        <taxon>Exophiala</taxon>
    </lineage>
</organism>
<reference evidence="7 8" key="1">
    <citation type="submission" date="2015-01" db="EMBL/GenBank/DDBJ databases">
        <title>The Genome Sequence of Exophiala oligosperma CBS72588.</title>
        <authorList>
            <consortium name="The Broad Institute Genomics Platform"/>
            <person name="Cuomo C."/>
            <person name="de Hoog S."/>
            <person name="Gorbushina A."/>
            <person name="Stielow B."/>
            <person name="Teixiera M."/>
            <person name="Abouelleil A."/>
            <person name="Chapman S.B."/>
            <person name="Priest M."/>
            <person name="Young S.K."/>
            <person name="Wortman J."/>
            <person name="Nusbaum C."/>
            <person name="Birren B."/>
        </authorList>
    </citation>
    <scope>NUCLEOTIDE SEQUENCE [LARGE SCALE GENOMIC DNA]</scope>
    <source>
        <strain evidence="7 8">CBS 72588</strain>
    </source>
</reference>
<dbReference type="HOGENOM" id="CLU_009030_2_1_1"/>
<keyword evidence="4" id="KW-0804">Transcription</keyword>
<dbReference type="VEuPathDB" id="FungiDB:PV06_01117"/>
<evidence type="ECO:0000313" key="7">
    <source>
        <dbReference type="EMBL" id="KIW48541.1"/>
    </source>
</evidence>
<dbReference type="PROSITE" id="PS00463">
    <property type="entry name" value="ZN2_CY6_FUNGAL_1"/>
    <property type="match status" value="1"/>
</dbReference>
<dbReference type="GO" id="GO:0008270">
    <property type="term" value="F:zinc ion binding"/>
    <property type="evidence" value="ECO:0007669"/>
    <property type="project" value="InterPro"/>
</dbReference>
<dbReference type="RefSeq" id="XP_016268757.1">
    <property type="nucleotide sequence ID" value="XM_016401704.1"/>
</dbReference>
<keyword evidence="3" id="KW-0238">DNA-binding</keyword>
<dbReference type="PANTHER" id="PTHR37534">
    <property type="entry name" value="TRANSCRIPTIONAL ACTIVATOR PROTEIN UGA3"/>
    <property type="match status" value="1"/>
</dbReference>
<evidence type="ECO:0000256" key="5">
    <source>
        <dbReference type="ARBA" id="ARBA00023242"/>
    </source>
</evidence>
<dbReference type="CDD" id="cd00067">
    <property type="entry name" value="GAL4"/>
    <property type="match status" value="1"/>
</dbReference>
<dbReference type="OrthoDB" id="3477330at2759"/>
<gene>
    <name evidence="7" type="ORF">PV06_01117</name>
</gene>
<dbReference type="InterPro" id="IPR036864">
    <property type="entry name" value="Zn2-C6_fun-type_DNA-bd_sf"/>
</dbReference>
<keyword evidence="2" id="KW-0805">Transcription regulation</keyword>
<dbReference type="SUPFAM" id="SSF57701">
    <property type="entry name" value="Zn2/Cys6 DNA-binding domain"/>
    <property type="match status" value="1"/>
</dbReference>
<evidence type="ECO:0000256" key="2">
    <source>
        <dbReference type="ARBA" id="ARBA00023015"/>
    </source>
</evidence>
<dbReference type="GO" id="GO:0000976">
    <property type="term" value="F:transcription cis-regulatory region binding"/>
    <property type="evidence" value="ECO:0007669"/>
    <property type="project" value="TreeGrafter"/>
</dbReference>